<evidence type="ECO:0000313" key="6">
    <source>
        <dbReference type="EMBL" id="KZS99582.1"/>
    </source>
</evidence>
<reference evidence="6 7" key="1">
    <citation type="journal article" date="2016" name="Mol. Biol. Evol.">
        <title>Comparative Genomics of Early-Diverging Mushroom-Forming Fungi Provides Insights into the Origins of Lignocellulose Decay Capabilities.</title>
        <authorList>
            <person name="Nagy L.G."/>
            <person name="Riley R."/>
            <person name="Tritt A."/>
            <person name="Adam C."/>
            <person name="Daum C."/>
            <person name="Floudas D."/>
            <person name="Sun H."/>
            <person name="Yadav J.S."/>
            <person name="Pangilinan J."/>
            <person name="Larsson K.H."/>
            <person name="Matsuura K."/>
            <person name="Barry K."/>
            <person name="Labutti K."/>
            <person name="Kuo R."/>
            <person name="Ohm R.A."/>
            <person name="Bhattacharya S.S."/>
            <person name="Shirouzu T."/>
            <person name="Yoshinaga Y."/>
            <person name="Martin F.M."/>
            <person name="Grigoriev I.V."/>
            <person name="Hibbett D.S."/>
        </authorList>
    </citation>
    <scope>NUCLEOTIDE SEQUENCE [LARGE SCALE GENOMIC DNA]</scope>
    <source>
        <strain evidence="6 7">93-53</strain>
    </source>
</reference>
<dbReference type="EMBL" id="KV427771">
    <property type="protein sequence ID" value="KZS99582.1"/>
    <property type="molecule type" value="Genomic_DNA"/>
</dbReference>
<dbReference type="GO" id="GO:0071561">
    <property type="term" value="C:nucleus-vacuole junction"/>
    <property type="evidence" value="ECO:0007669"/>
    <property type="project" value="TreeGrafter"/>
</dbReference>
<keyword evidence="1" id="KW-0808">Transferase</keyword>
<dbReference type="Pfam" id="PF22956">
    <property type="entry name" value="VPS15-like_hel"/>
    <property type="match status" value="2"/>
</dbReference>
<dbReference type="InterPro" id="IPR011989">
    <property type="entry name" value="ARM-like"/>
</dbReference>
<organism evidence="6 7">
    <name type="scientific">Laetiporus sulphureus 93-53</name>
    <dbReference type="NCBI Taxonomy" id="1314785"/>
    <lineage>
        <taxon>Eukaryota</taxon>
        <taxon>Fungi</taxon>
        <taxon>Dikarya</taxon>
        <taxon>Basidiomycota</taxon>
        <taxon>Agaricomycotina</taxon>
        <taxon>Agaricomycetes</taxon>
        <taxon>Polyporales</taxon>
        <taxon>Laetiporus</taxon>
    </lineage>
</organism>
<dbReference type="GO" id="GO:0005770">
    <property type="term" value="C:late endosome"/>
    <property type="evidence" value="ECO:0007669"/>
    <property type="project" value="TreeGrafter"/>
</dbReference>
<dbReference type="OrthoDB" id="242910at2759"/>
<dbReference type="Proteomes" id="UP000076871">
    <property type="component" value="Unassembled WGS sequence"/>
</dbReference>
<feature type="domain" description="Phosphatase 2A Regulatory Subunit A helical" evidence="5">
    <location>
        <begin position="129"/>
        <end position="296"/>
    </location>
</feature>
<keyword evidence="7" id="KW-1185">Reference proteome</keyword>
<dbReference type="GO" id="GO:0034272">
    <property type="term" value="C:phosphatidylinositol 3-kinase complex, class III, type II"/>
    <property type="evidence" value="ECO:0007669"/>
    <property type="project" value="TreeGrafter"/>
</dbReference>
<proteinExistence type="predicted"/>
<evidence type="ECO:0000256" key="1">
    <source>
        <dbReference type="ARBA" id="ARBA00022527"/>
    </source>
</evidence>
<name>A0A165ASK8_9APHY</name>
<dbReference type="InterPro" id="IPR055231">
    <property type="entry name" value="2AA_helical"/>
</dbReference>
<evidence type="ECO:0000259" key="5">
    <source>
        <dbReference type="Pfam" id="PF22956"/>
    </source>
</evidence>
<dbReference type="InterPro" id="IPR045162">
    <property type="entry name" value="Vps15-like"/>
</dbReference>
<protein>
    <submittedName>
        <fullName evidence="6">ARM repeat-containing protein</fullName>
    </submittedName>
</protein>
<dbReference type="Gene3D" id="1.25.10.10">
    <property type="entry name" value="Leucine-rich Repeat Variant"/>
    <property type="match status" value="1"/>
</dbReference>
<dbReference type="GO" id="GO:0034271">
    <property type="term" value="C:phosphatidylinositol 3-kinase complex, class III, type I"/>
    <property type="evidence" value="ECO:0007669"/>
    <property type="project" value="TreeGrafter"/>
</dbReference>
<dbReference type="PANTHER" id="PTHR17583">
    <property type="entry name" value="PHOSPHOINOSITIDE 3-KINASE REGULATORY SUBUNIT 4"/>
    <property type="match status" value="1"/>
</dbReference>
<dbReference type="GO" id="GO:0016236">
    <property type="term" value="P:macroautophagy"/>
    <property type="evidence" value="ECO:0007669"/>
    <property type="project" value="InterPro"/>
</dbReference>
<dbReference type="PANTHER" id="PTHR17583:SF0">
    <property type="entry name" value="PHOSPHOINOSITIDE 3-KINASE REGULATORY SUBUNIT 4"/>
    <property type="match status" value="1"/>
</dbReference>
<dbReference type="AlphaFoldDB" id="A0A165ASK8"/>
<dbReference type="GO" id="GO:0045324">
    <property type="term" value="P:late endosome to vacuole transport"/>
    <property type="evidence" value="ECO:0007669"/>
    <property type="project" value="InterPro"/>
</dbReference>
<evidence type="ECO:0000256" key="4">
    <source>
        <dbReference type="SAM" id="MobiDB-lite"/>
    </source>
</evidence>
<dbReference type="STRING" id="1314785.A0A165ASK8"/>
<keyword evidence="1" id="KW-0723">Serine/threonine-protein kinase</keyword>
<dbReference type="InterPro" id="IPR016024">
    <property type="entry name" value="ARM-type_fold"/>
</dbReference>
<dbReference type="InterPro" id="IPR021133">
    <property type="entry name" value="HEAT_type_2"/>
</dbReference>
<feature type="domain" description="Phosphatase 2A Regulatory Subunit A helical" evidence="5">
    <location>
        <begin position="19"/>
        <end position="106"/>
    </location>
</feature>
<dbReference type="SUPFAM" id="SSF48371">
    <property type="entry name" value="ARM repeat"/>
    <property type="match status" value="1"/>
</dbReference>
<accession>A0A165ASK8</accession>
<keyword evidence="2" id="KW-0677">Repeat</keyword>
<keyword evidence="1" id="KW-0418">Kinase</keyword>
<evidence type="ECO:0000256" key="3">
    <source>
        <dbReference type="PROSITE-ProRule" id="PRU00103"/>
    </source>
</evidence>
<feature type="region of interest" description="Disordered" evidence="4">
    <location>
        <begin position="601"/>
        <end position="628"/>
    </location>
</feature>
<sequence length="628" mass="70490">MRDEQCKVEFLHGHGEEPLIEARERNCTLPSSKVRALDPLLALSPHLTDKAKLDRVVPHIVDLLHDDAAIVRASALRTLMQLMGLRDTDAAVVSVTVITPSDAAIFRSTSYRLFRTWSAIQKPRCGACGSYDASMQEPHNSIQEHLSTLLIDPSSVFRHAVLYIISSLCMFLGRQKTNDVLLSHMITCMNDSDWLLRYAFFDCIVDVTACEGGRSLEEYIFPLMIQSLFDAEGTVAASACFAGKPLRVEVVSEEKMQIWELMSATLGFLYYPDAWIRAAAFIAPVAKQLPPSALCFIMLVSTDVESENLKTASGIELQKLGVVPQTVLLEGRRSISARRSQPDLSLGLAWITAPPAPFRRPTPASCQRQRTYADREYRWTEGCICCWLIEGEFHWPAGRARRPKRSVCKKRFVRPIWLRYRPVVGAHSCVLQHRINPFPAADGHELRINSLLEHLYLNSICELQNALAFRRDHRLGYRKRAWVVCGTLTGVLSLWDIRFGISMKSWKVAAAAKNKTTRIYQCVVHPARGKGKSITVAMETLKSASRQHTLFMVWDIEQSVLVESFVKRNTANVLEEMEEPNEIPADEAETNRAAAIAALMRSPQESGGSGESFTRRARLSRVPGLDQP</sequence>
<dbReference type="RefSeq" id="XP_040757323.1">
    <property type="nucleotide sequence ID" value="XM_040913815.1"/>
</dbReference>
<gene>
    <name evidence="6" type="ORF">LAESUDRAFT_773719</name>
</gene>
<dbReference type="InParanoid" id="A0A165ASK8"/>
<evidence type="ECO:0000256" key="2">
    <source>
        <dbReference type="ARBA" id="ARBA00022737"/>
    </source>
</evidence>
<dbReference type="PROSITE" id="PS50077">
    <property type="entry name" value="HEAT_REPEAT"/>
    <property type="match status" value="1"/>
</dbReference>
<dbReference type="GO" id="GO:0004674">
    <property type="term" value="F:protein serine/threonine kinase activity"/>
    <property type="evidence" value="ECO:0007669"/>
    <property type="project" value="UniProtKB-KW"/>
</dbReference>
<dbReference type="GeneID" id="63830843"/>
<dbReference type="GO" id="GO:0006623">
    <property type="term" value="P:protein targeting to vacuole"/>
    <property type="evidence" value="ECO:0007669"/>
    <property type="project" value="TreeGrafter"/>
</dbReference>
<evidence type="ECO:0000313" key="7">
    <source>
        <dbReference type="Proteomes" id="UP000076871"/>
    </source>
</evidence>
<feature type="repeat" description="HEAT" evidence="3">
    <location>
        <begin position="56"/>
        <end position="91"/>
    </location>
</feature>